<dbReference type="PANTHER" id="PTHR11439:SF495">
    <property type="entry name" value="REVERSE TRANSCRIPTASE, RNA-DEPENDENT DNA POLYMERASE-RELATED"/>
    <property type="match status" value="1"/>
</dbReference>
<accession>A0ABQ5DTA8</accession>
<evidence type="ECO:0000256" key="3">
    <source>
        <dbReference type="SAM" id="MobiDB-lite"/>
    </source>
</evidence>
<dbReference type="CDD" id="cd09272">
    <property type="entry name" value="RNase_HI_RT_Ty1"/>
    <property type="match status" value="1"/>
</dbReference>
<dbReference type="PROSITE" id="PS50158">
    <property type="entry name" value="ZF_CCHC"/>
    <property type="match status" value="1"/>
</dbReference>
<proteinExistence type="predicted"/>
<dbReference type="Pfam" id="PF22936">
    <property type="entry name" value="Pol_BBD"/>
    <property type="match status" value="1"/>
</dbReference>
<dbReference type="InterPro" id="IPR057670">
    <property type="entry name" value="SH3_retrovirus"/>
</dbReference>
<dbReference type="Pfam" id="PF14223">
    <property type="entry name" value="Retrotran_gag_2"/>
    <property type="match status" value="1"/>
</dbReference>
<dbReference type="SUPFAM" id="SSF56672">
    <property type="entry name" value="DNA/RNA polymerases"/>
    <property type="match status" value="1"/>
</dbReference>
<feature type="region of interest" description="Disordered" evidence="3">
    <location>
        <begin position="1"/>
        <end position="44"/>
    </location>
</feature>
<feature type="compositionally biased region" description="Polar residues" evidence="3">
    <location>
        <begin position="1093"/>
        <end position="1111"/>
    </location>
</feature>
<comment type="caution">
    <text evidence="5">The sequence shown here is derived from an EMBL/GenBank/DDBJ whole genome shotgun (WGS) entry which is preliminary data.</text>
</comment>
<evidence type="ECO:0000256" key="1">
    <source>
        <dbReference type="ARBA" id="ARBA00022750"/>
    </source>
</evidence>
<keyword evidence="1" id="KW-0378">Hydrolase</keyword>
<dbReference type="Pfam" id="PF00098">
    <property type="entry name" value="zf-CCHC"/>
    <property type="match status" value="1"/>
</dbReference>
<evidence type="ECO:0000313" key="5">
    <source>
        <dbReference type="EMBL" id="GJT42172.1"/>
    </source>
</evidence>
<feature type="compositionally biased region" description="Low complexity" evidence="3">
    <location>
        <begin position="30"/>
        <end position="44"/>
    </location>
</feature>
<keyword evidence="2" id="KW-0479">Metal-binding</keyword>
<organism evidence="5 6">
    <name type="scientific">Tanacetum coccineum</name>
    <dbReference type="NCBI Taxonomy" id="301880"/>
    <lineage>
        <taxon>Eukaryota</taxon>
        <taxon>Viridiplantae</taxon>
        <taxon>Streptophyta</taxon>
        <taxon>Embryophyta</taxon>
        <taxon>Tracheophyta</taxon>
        <taxon>Spermatophyta</taxon>
        <taxon>Magnoliopsida</taxon>
        <taxon>eudicotyledons</taxon>
        <taxon>Gunneridae</taxon>
        <taxon>Pentapetalae</taxon>
        <taxon>asterids</taxon>
        <taxon>campanulids</taxon>
        <taxon>Asterales</taxon>
        <taxon>Asteraceae</taxon>
        <taxon>Asteroideae</taxon>
        <taxon>Anthemideae</taxon>
        <taxon>Anthemidinae</taxon>
        <taxon>Tanacetum</taxon>
    </lineage>
</organism>
<gene>
    <name evidence="5" type="ORF">Tco_0942037</name>
</gene>
<dbReference type="InterPro" id="IPR013103">
    <property type="entry name" value="RVT_2"/>
</dbReference>
<keyword evidence="1" id="KW-0645">Protease</keyword>
<dbReference type="EMBL" id="BQNB010015623">
    <property type="protein sequence ID" value="GJT42172.1"/>
    <property type="molecule type" value="Genomic_DNA"/>
</dbReference>
<name>A0ABQ5DTA8_9ASTR</name>
<evidence type="ECO:0000313" key="6">
    <source>
        <dbReference type="Proteomes" id="UP001151760"/>
    </source>
</evidence>
<dbReference type="Gene3D" id="4.10.60.10">
    <property type="entry name" value="Zinc finger, CCHC-type"/>
    <property type="match status" value="1"/>
</dbReference>
<keyword evidence="2" id="KW-0862">Zinc</keyword>
<evidence type="ECO:0000259" key="4">
    <source>
        <dbReference type="PROSITE" id="PS50158"/>
    </source>
</evidence>
<dbReference type="InterPro" id="IPR036875">
    <property type="entry name" value="Znf_CCHC_sf"/>
</dbReference>
<reference evidence="5" key="2">
    <citation type="submission" date="2022-01" db="EMBL/GenBank/DDBJ databases">
        <authorList>
            <person name="Yamashiro T."/>
            <person name="Shiraishi A."/>
            <person name="Satake H."/>
            <person name="Nakayama K."/>
        </authorList>
    </citation>
    <scope>NUCLEOTIDE SEQUENCE</scope>
</reference>
<feature type="compositionally biased region" description="Basic and acidic residues" evidence="3">
    <location>
        <begin position="1"/>
        <end position="24"/>
    </location>
</feature>
<dbReference type="PANTHER" id="PTHR11439">
    <property type="entry name" value="GAG-POL-RELATED RETROTRANSPOSON"/>
    <property type="match status" value="1"/>
</dbReference>
<feature type="region of interest" description="Disordered" evidence="3">
    <location>
        <begin position="1071"/>
        <end position="1111"/>
    </location>
</feature>
<dbReference type="Pfam" id="PF25597">
    <property type="entry name" value="SH3_retrovirus"/>
    <property type="match status" value="1"/>
</dbReference>
<dbReference type="SUPFAM" id="SSF57756">
    <property type="entry name" value="Retrovirus zinc finger-like domains"/>
    <property type="match status" value="1"/>
</dbReference>
<dbReference type="InterPro" id="IPR043502">
    <property type="entry name" value="DNA/RNA_pol_sf"/>
</dbReference>
<keyword evidence="1" id="KW-0064">Aspartyl protease</keyword>
<protein>
    <submittedName>
        <fullName evidence="5">Retrovirus-related pol polyprotein from transposon TNT 1-94</fullName>
    </submittedName>
</protein>
<dbReference type="Pfam" id="PF07727">
    <property type="entry name" value="RVT_2"/>
    <property type="match status" value="1"/>
</dbReference>
<reference evidence="5" key="1">
    <citation type="journal article" date="2022" name="Int. J. Mol. Sci.">
        <title>Draft Genome of Tanacetum Coccineum: Genomic Comparison of Closely Related Tanacetum-Family Plants.</title>
        <authorList>
            <person name="Yamashiro T."/>
            <person name="Shiraishi A."/>
            <person name="Nakayama K."/>
            <person name="Satake H."/>
        </authorList>
    </citation>
    <scope>NUCLEOTIDE SEQUENCE</scope>
</reference>
<dbReference type="InterPro" id="IPR054722">
    <property type="entry name" value="PolX-like_BBD"/>
</dbReference>
<sequence>MSHPANDDFSQHLSDDEASNHEDASDNGATPNQPKQQQQLLPTTTTISNIKLPIPQKEEYDIWARRWSITLSILTMMFGRILPLVSTAEIQAVEKERKAKNILLMAIPKEHLRRFHGMDDAKEIWEAIRTRFGGNANSKKMQKAVFKQQFEAFAISSSKGLEKGYDTFQQLLSQLEAHGAKVSTEDANHKFLRSLPPTWSNLAMTMRTKLDVDTLSIDDLYNNLRVFEQEIKGASKTSISAQNVAFVSQSKSSTNKVKSGFTSAYSTCTPSTSLTNIPEREAPAAFADEVIYSLFAKQSEDWNLLHEDLEQIDDLDIEEMDRNWQIALIVIRMKKFYKKTRRRVRIDGKAPVGFDKKKLECFNCHNTGHFARECTSKRTNDGKKKRDLVYQDQEAGKQEKNQMGLLTMDDGVVNWGEHTVEEGTNHALMAISSSNEVNKKQKFLPIVKLRIGMKAVKEKEKLHKTVDSWKDSSKNLWRLINSGMSSNSKVCLGYEITSNNEVLSYEEEMNCTVFNCTEEDFVGKPLYSRFTKTNDFKGVPHPLTGDYTPKPQEEIDESLYVYGKKGPQKPKTSVFDDKSNDYSTCQSNNSAGSIGNSSEHSVDFKYKTLNVPKEVSESKSVATNKKVITGPKPKEVWNNANRVNHANHFVPRSVILNSGRPNINSVRPNINTGRTNINSVRQNVNFVKSKVNTGSFNVLTVRPKQPEPTSIPTSFILERPHLNKFNQRRNFSKSYSPVRRPIVRNTANMPYPHAVKGNWGTAAKTSDHPLKNMVDIGIFDSGCSGHMTGNKDHLDDFEEFNGGSVTFGGSKGYITGKGRIRVGNLDFDSVSFVKELGHFNLFSISKICDKQHKVLFTETECLVVSSDFKMPDENQILLKVPRQHNMYSFDMKTPATTKGFDYLIAKTTSDESYLWHMRFSWVFFLASKDETSGILQNFISVLGKFDGKSDEGFLVGYSLNSKAYRVYNLVTKRVEVNLHVNFLEEKPNVKGVGYRWMFDIDYLTDSMNYIPVSLENQTNPHAGTSEVTNSAGISEATNSAGTLQTLNANTSKEEDEAVELIVVSTAVKNTAEKVGTRKSSPNSKEEKIVPENKATSTPSVNTGSGPVNTSRLDLTIQADPDDSDMSELKIFHRPKKGIFDEASYDEAGFIVYQMDVKSAFLYGTIDEEVYVSQPPSFVDPNHPRKQHGYKRGTINKSLFIKKDKKDIMLVQVYVDDILFGSSRKSWCDEFEALMESRFQISSMGELTLFFGLQVKQKTYGIFISQDKYVAEMLKKFDLASVKPAITPMETKMALTKDEEAVDVDVTPKTSHLNAVKRIFKHLKGKPNLGLWYPRESPFDLEAYSDSDYGGLNLDRKSTTEAEYVAAANCCGQVLWIQNQLLDYGFNFMNTKIYIDNESIICIVKSSVYHSKTKHIEICHHFIRDSYEKKLIRVEKIHTDFNVADLLTKPFDGPRYALTCNPTIHDSLVKQFWQTATAITLANGTLELRATIDTLEYTIIEAFVRSKLQLADASGISMLPNNEIF</sequence>
<evidence type="ECO:0000256" key="2">
    <source>
        <dbReference type="PROSITE-ProRule" id="PRU00047"/>
    </source>
</evidence>
<keyword evidence="6" id="KW-1185">Reference proteome</keyword>
<dbReference type="Proteomes" id="UP001151760">
    <property type="component" value="Unassembled WGS sequence"/>
</dbReference>
<keyword evidence="2" id="KW-0863">Zinc-finger</keyword>
<feature type="domain" description="CCHC-type" evidence="4">
    <location>
        <begin position="361"/>
        <end position="376"/>
    </location>
</feature>
<dbReference type="SMART" id="SM00343">
    <property type="entry name" value="ZnF_C2HC"/>
    <property type="match status" value="1"/>
</dbReference>
<dbReference type="InterPro" id="IPR001878">
    <property type="entry name" value="Znf_CCHC"/>
</dbReference>